<evidence type="ECO:0000256" key="2">
    <source>
        <dbReference type="ARBA" id="ARBA00022723"/>
    </source>
</evidence>
<dbReference type="OrthoDB" id="9805202at2"/>
<dbReference type="PANTHER" id="PTHR30600">
    <property type="entry name" value="CYTOCHROME C PEROXIDASE-RELATED"/>
    <property type="match status" value="1"/>
</dbReference>
<dbReference type="AlphaFoldDB" id="D7BC71"/>
<dbReference type="GO" id="GO:0046872">
    <property type="term" value="F:metal ion binding"/>
    <property type="evidence" value="ECO:0007669"/>
    <property type="project" value="UniProtKB-KW"/>
</dbReference>
<dbReference type="eggNOG" id="COG3488">
    <property type="taxonomic scope" value="Bacteria"/>
</dbReference>
<dbReference type="SUPFAM" id="SSF46626">
    <property type="entry name" value="Cytochrome c"/>
    <property type="match status" value="1"/>
</dbReference>
<protein>
    <recommendedName>
        <fullName evidence="5">Cytochrome c domain-containing protein</fullName>
    </recommendedName>
</protein>
<evidence type="ECO:0000256" key="3">
    <source>
        <dbReference type="ARBA" id="ARBA00023004"/>
    </source>
</evidence>
<dbReference type="InterPro" id="IPR010538">
    <property type="entry name" value="DHOR"/>
</dbReference>
<name>D7BC71_ALLS1</name>
<accession>D7BC71</accession>
<dbReference type="HOGENOM" id="CLU_033900_1_0_0"/>
<evidence type="ECO:0000313" key="6">
    <source>
        <dbReference type="EMBL" id="ADH64568.1"/>
    </source>
</evidence>
<proteinExistence type="predicted"/>
<keyword evidence="2 4" id="KW-0479">Metal-binding</keyword>
<dbReference type="EMBL" id="CP002042">
    <property type="protein sequence ID" value="ADH64568.1"/>
    <property type="molecule type" value="Genomic_DNA"/>
</dbReference>
<dbReference type="KEGG" id="msv:Mesil_2722"/>
<evidence type="ECO:0000256" key="4">
    <source>
        <dbReference type="PROSITE-ProRule" id="PRU00433"/>
    </source>
</evidence>
<dbReference type="GO" id="GO:0020037">
    <property type="term" value="F:heme binding"/>
    <property type="evidence" value="ECO:0007669"/>
    <property type="project" value="InterPro"/>
</dbReference>
<dbReference type="PIRSF" id="PIRSF028099">
    <property type="entry name" value="DUF1111"/>
    <property type="match status" value="1"/>
</dbReference>
<reference evidence="6 7" key="1">
    <citation type="journal article" date="2010" name="Stand. Genomic Sci.">
        <title>Complete genome sequence of Meiothermus silvanus type strain (VI-R2).</title>
        <authorList>
            <person name="Sikorski J."/>
            <person name="Tindall B.J."/>
            <person name="Lowry S."/>
            <person name="Lucas S."/>
            <person name="Nolan M."/>
            <person name="Copeland A."/>
            <person name="Glavina Del Rio T."/>
            <person name="Tice H."/>
            <person name="Cheng J.F."/>
            <person name="Han C."/>
            <person name="Pitluck S."/>
            <person name="Liolios K."/>
            <person name="Ivanova N."/>
            <person name="Mavromatis K."/>
            <person name="Mikhailova N."/>
            <person name="Pati A."/>
            <person name="Goodwin L."/>
            <person name="Chen A."/>
            <person name="Palaniappan K."/>
            <person name="Land M."/>
            <person name="Hauser L."/>
            <person name="Chang Y.J."/>
            <person name="Jeffries C.D."/>
            <person name="Rohde M."/>
            <person name="Goker M."/>
            <person name="Woyke T."/>
            <person name="Bristow J."/>
            <person name="Eisen J.A."/>
            <person name="Markowitz V."/>
            <person name="Hugenholtz P."/>
            <person name="Kyrpides N.C."/>
            <person name="Klenk H.P."/>
            <person name="Lapidus A."/>
        </authorList>
    </citation>
    <scope>NUCLEOTIDE SEQUENCE [LARGE SCALE GENOMIC DNA]</scope>
    <source>
        <strain evidence="7">ATCC 700542 / DSM 9946 / VI-R2</strain>
    </source>
</reference>
<dbReference type="RefSeq" id="WP_013159104.1">
    <property type="nucleotide sequence ID" value="NC_014212.1"/>
</dbReference>
<dbReference type="InterPro" id="IPR051395">
    <property type="entry name" value="Cytochrome_c_Peroxidase/MauG"/>
</dbReference>
<keyword evidence="7" id="KW-1185">Reference proteome</keyword>
<dbReference type="Proteomes" id="UP000001916">
    <property type="component" value="Chromosome"/>
</dbReference>
<dbReference type="Gene3D" id="1.10.760.10">
    <property type="entry name" value="Cytochrome c-like domain"/>
    <property type="match status" value="1"/>
</dbReference>
<dbReference type="InterPro" id="IPR009056">
    <property type="entry name" value="Cyt_c-like_dom"/>
</dbReference>
<dbReference type="PROSITE" id="PS51007">
    <property type="entry name" value="CYTC"/>
    <property type="match status" value="1"/>
</dbReference>
<sequence length="427" mass="45919">MKRTVGIAIGCLLGLGLAVSGVLQIEVQDESSRAYGHPLPNLTPQQEALFARGDAAFNAVFVRAGRLNPGLGPRFNNTSCAGCHVGDGRGLPIFGDVAKHSQGLLRVSLPGGQPVPGVGFQFRDQAVLGFEPDGTLRVEWEEIPGQYGDGTPYRLRKPKLTVTLANGKPLPAQVQTSLRVAPPSFGRGWLEATPQAEILAQADPNDQDHDGISGRPNWVKDHRGKTRLGRFGLKANTADLLEQTAAAYLNDMGLGNPVFPDENGKVEIGQQTLDIAVFYTQTLAVPARRNLSDPQVRQGETLFAQMGCSSCHTPRFVTGNDHPIAALRNQEIHPYSDLLLHDMGKGLADGRPDGEASGQEWRTPPLWGIGLTRTVLGGDEAYLHDGRARTLEEAILWHGGEAEAAKAAFRTAPTDFRAALLAFLKSL</sequence>
<organism evidence="6 7">
    <name type="scientific">Allomeiothermus silvanus (strain ATCC 700542 / DSM 9946 / NBRC 106475 / NCIMB 13440 / VI-R2)</name>
    <name type="common">Thermus silvanus</name>
    <dbReference type="NCBI Taxonomy" id="526227"/>
    <lineage>
        <taxon>Bacteria</taxon>
        <taxon>Thermotogati</taxon>
        <taxon>Deinococcota</taxon>
        <taxon>Deinococci</taxon>
        <taxon>Thermales</taxon>
        <taxon>Thermaceae</taxon>
        <taxon>Allomeiothermus</taxon>
    </lineage>
</organism>
<evidence type="ECO:0000259" key="5">
    <source>
        <dbReference type="PROSITE" id="PS51007"/>
    </source>
</evidence>
<evidence type="ECO:0000256" key="1">
    <source>
        <dbReference type="ARBA" id="ARBA00022617"/>
    </source>
</evidence>
<feature type="domain" description="Cytochrome c" evidence="5">
    <location>
        <begin position="294"/>
        <end position="427"/>
    </location>
</feature>
<dbReference type="GO" id="GO:0009055">
    <property type="term" value="F:electron transfer activity"/>
    <property type="evidence" value="ECO:0007669"/>
    <property type="project" value="InterPro"/>
</dbReference>
<dbReference type="PANTHER" id="PTHR30600:SF4">
    <property type="entry name" value="CYTOCHROME C DOMAIN-CONTAINING PROTEIN"/>
    <property type="match status" value="1"/>
</dbReference>
<dbReference type="GO" id="GO:0004130">
    <property type="term" value="F:cytochrome-c peroxidase activity"/>
    <property type="evidence" value="ECO:0007669"/>
    <property type="project" value="TreeGrafter"/>
</dbReference>
<evidence type="ECO:0000313" key="7">
    <source>
        <dbReference type="Proteomes" id="UP000001916"/>
    </source>
</evidence>
<dbReference type="InterPro" id="IPR036909">
    <property type="entry name" value="Cyt_c-like_dom_sf"/>
</dbReference>
<keyword evidence="3 4" id="KW-0408">Iron</keyword>
<dbReference type="STRING" id="526227.Mesil_2722"/>
<keyword evidence="1 4" id="KW-0349">Heme</keyword>
<dbReference type="Pfam" id="PF06537">
    <property type="entry name" value="DHOR"/>
    <property type="match status" value="3"/>
</dbReference>
<gene>
    <name evidence="6" type="ordered locus">Mesil_2722</name>
</gene>